<feature type="region of interest" description="Disordered" evidence="1">
    <location>
        <begin position="1"/>
        <end position="67"/>
    </location>
</feature>
<keyword evidence="2" id="KW-0812">Transmembrane</keyword>
<dbReference type="STRING" id="1305764.R9P5P3"/>
<dbReference type="AlphaFoldDB" id="R9P5P3"/>
<feature type="transmembrane region" description="Helical" evidence="2">
    <location>
        <begin position="458"/>
        <end position="481"/>
    </location>
</feature>
<dbReference type="PANTHER" id="PTHR23524:SF1">
    <property type="entry name" value="MRH DOMAIN-CONTAINING PROTEIN-RELATED"/>
    <property type="match status" value="1"/>
</dbReference>
<sequence>MLSGILSEYSGTTIANPGSTERDLDVTAASAQADAGTGTGEEERLLEAEGEEARDSPCDAPKAGQRRRHGRAAAIAGVFTGIGALIAVFVLVRLPEKIANYLEQRETAIWSHDPHYKAPDDKAIHRGTVGTFYLVAALALLTASATALGLKEPKRHSRRATRADALLHRSRQRQEDYGALHDSTIAIAEDTRQARRARLRQRQQRREQTSWTNLIRSHVRRFVSASVGGFRMAGPVRRGQDADTIKLHQRLAWELRVAYVGGALARAFTIGTTAFLPLLVTHHYYTSGLCRQLPSPDPDSPLPNDELKKLCRSAFTATAILGGTAQLTALLASPLIGLLCDTLSPTTTISLTSALGAVGFYLLGVGTSGFGGDRQTGEEVPDPLTGLSIGAAVLIGIGQIGAIVASLAGCARARGLVEEQRSEDTGADANDVSGDARPAQEASHANARTGEAHQAGQGAGAIAGAYSCTGSLSILVISKLGGFLFDMYVPSPFLLIGGFSAFVALCGAAVSIAQRFGREQM</sequence>
<proteinExistence type="predicted"/>
<feature type="transmembrane region" description="Helical" evidence="2">
    <location>
        <begin position="314"/>
        <end position="339"/>
    </location>
</feature>
<organism evidence="3 4">
    <name type="scientific">Pseudozyma hubeiensis (strain SY62)</name>
    <name type="common">Yeast</name>
    <dbReference type="NCBI Taxonomy" id="1305764"/>
    <lineage>
        <taxon>Eukaryota</taxon>
        <taxon>Fungi</taxon>
        <taxon>Dikarya</taxon>
        <taxon>Basidiomycota</taxon>
        <taxon>Ustilaginomycotina</taxon>
        <taxon>Ustilaginomycetes</taxon>
        <taxon>Ustilaginales</taxon>
        <taxon>Ustilaginaceae</taxon>
        <taxon>Pseudozyma</taxon>
    </lineage>
</organism>
<keyword evidence="2" id="KW-0472">Membrane</keyword>
<dbReference type="HOGENOM" id="CLU_025083_0_0_1"/>
<feature type="compositionally biased region" description="Basic and acidic residues" evidence="1">
    <location>
        <begin position="41"/>
        <end position="57"/>
    </location>
</feature>
<feature type="transmembrane region" description="Helical" evidence="2">
    <location>
        <begin position="351"/>
        <end position="371"/>
    </location>
</feature>
<evidence type="ECO:0000313" key="4">
    <source>
        <dbReference type="Proteomes" id="UP000014071"/>
    </source>
</evidence>
<accession>R9P5P3</accession>
<evidence type="ECO:0000313" key="3">
    <source>
        <dbReference type="EMBL" id="GAC96733.1"/>
    </source>
</evidence>
<gene>
    <name evidence="3" type="ORF">PHSY_004317</name>
</gene>
<keyword evidence="2" id="KW-1133">Transmembrane helix</keyword>
<reference evidence="4" key="1">
    <citation type="journal article" date="2013" name="Genome Announc.">
        <title>Draft genome sequence of the basidiomycetous yeast-like fungus Pseudozyma hubeiensis SY62, which produces an abundant amount of the biosurfactant mannosylerythritol lipids.</title>
        <authorList>
            <person name="Konishi M."/>
            <person name="Hatada Y."/>
            <person name="Horiuchi J."/>
        </authorList>
    </citation>
    <scope>NUCLEOTIDE SEQUENCE [LARGE SCALE GENOMIC DNA]</scope>
    <source>
        <strain evidence="4">SY62</strain>
    </source>
</reference>
<dbReference type="eggNOG" id="ENOG502RXU0">
    <property type="taxonomic scope" value="Eukaryota"/>
</dbReference>
<feature type="region of interest" description="Disordered" evidence="1">
    <location>
        <begin position="420"/>
        <end position="451"/>
    </location>
</feature>
<dbReference type="EMBL" id="DF238805">
    <property type="protein sequence ID" value="GAC96733.1"/>
    <property type="molecule type" value="Genomic_DNA"/>
</dbReference>
<dbReference type="Proteomes" id="UP000014071">
    <property type="component" value="Unassembled WGS sequence"/>
</dbReference>
<evidence type="ECO:0000256" key="1">
    <source>
        <dbReference type="SAM" id="MobiDB-lite"/>
    </source>
</evidence>
<name>R9P5P3_PSEHS</name>
<evidence type="ECO:0000256" key="2">
    <source>
        <dbReference type="SAM" id="Phobius"/>
    </source>
</evidence>
<dbReference type="RefSeq" id="XP_012190320.1">
    <property type="nucleotide sequence ID" value="XM_012334930.1"/>
</dbReference>
<dbReference type="GeneID" id="24109599"/>
<feature type="transmembrane region" description="Helical" evidence="2">
    <location>
        <begin position="131"/>
        <end position="150"/>
    </location>
</feature>
<feature type="transmembrane region" description="Helical" evidence="2">
    <location>
        <begin position="493"/>
        <end position="513"/>
    </location>
</feature>
<feature type="transmembrane region" description="Helical" evidence="2">
    <location>
        <begin position="391"/>
        <end position="411"/>
    </location>
</feature>
<dbReference type="SUPFAM" id="SSF103473">
    <property type="entry name" value="MFS general substrate transporter"/>
    <property type="match status" value="1"/>
</dbReference>
<protein>
    <submittedName>
        <fullName evidence="3">Uncharacterized protein</fullName>
    </submittedName>
</protein>
<keyword evidence="4" id="KW-1185">Reference proteome</keyword>
<feature type="transmembrane region" description="Helical" evidence="2">
    <location>
        <begin position="257"/>
        <end position="279"/>
    </location>
</feature>
<dbReference type="InterPro" id="IPR036259">
    <property type="entry name" value="MFS_trans_sf"/>
</dbReference>
<feature type="compositionally biased region" description="Polar residues" evidence="1">
    <location>
        <begin position="9"/>
        <end position="19"/>
    </location>
</feature>
<feature type="transmembrane region" description="Helical" evidence="2">
    <location>
        <begin position="72"/>
        <end position="92"/>
    </location>
</feature>
<dbReference type="PANTHER" id="PTHR23524">
    <property type="entry name" value="TRANSPORTER, PUTATIVE (AFU_ORTHOLOGUE AFUA_8G04850)-RELATED"/>
    <property type="match status" value="1"/>
</dbReference>
<dbReference type="OrthoDB" id="18110at2759"/>